<sequence>MDKRIHFVSGLPRSGPTPCGVLLRQNIDRVRNNVSAFDPRIRNPGLPELRPRGNAHDR</sequence>
<evidence type="ECO:0000256" key="1">
    <source>
        <dbReference type="SAM" id="MobiDB-lite"/>
    </source>
</evidence>
<gene>
    <name evidence="2" type="ORF">LMG28138_05237</name>
</gene>
<evidence type="ECO:0008006" key="4">
    <source>
        <dbReference type="Google" id="ProtNLM"/>
    </source>
</evidence>
<organism evidence="2 3">
    <name type="scientific">Pararobbsia alpina</name>
    <dbReference type="NCBI Taxonomy" id="621374"/>
    <lineage>
        <taxon>Bacteria</taxon>
        <taxon>Pseudomonadati</taxon>
        <taxon>Pseudomonadota</taxon>
        <taxon>Betaproteobacteria</taxon>
        <taxon>Burkholderiales</taxon>
        <taxon>Burkholderiaceae</taxon>
        <taxon>Pararobbsia</taxon>
    </lineage>
</organism>
<proteinExistence type="predicted"/>
<feature type="compositionally biased region" description="Basic and acidic residues" evidence="1">
    <location>
        <begin position="49"/>
        <end position="58"/>
    </location>
</feature>
<name>A0A6S7BY59_9BURK</name>
<dbReference type="Proteomes" id="UP000494115">
    <property type="component" value="Unassembled WGS sequence"/>
</dbReference>
<dbReference type="EMBL" id="CADIKM010000050">
    <property type="protein sequence ID" value="CAB3802712.1"/>
    <property type="molecule type" value="Genomic_DNA"/>
</dbReference>
<accession>A0A6S7BY59</accession>
<keyword evidence="3" id="KW-1185">Reference proteome</keyword>
<evidence type="ECO:0000313" key="3">
    <source>
        <dbReference type="Proteomes" id="UP000494115"/>
    </source>
</evidence>
<evidence type="ECO:0000313" key="2">
    <source>
        <dbReference type="EMBL" id="CAB3802712.1"/>
    </source>
</evidence>
<feature type="region of interest" description="Disordered" evidence="1">
    <location>
        <begin position="38"/>
        <end position="58"/>
    </location>
</feature>
<dbReference type="AlphaFoldDB" id="A0A6S7BY59"/>
<reference evidence="2 3" key="1">
    <citation type="submission" date="2020-04" db="EMBL/GenBank/DDBJ databases">
        <authorList>
            <person name="De Canck E."/>
        </authorList>
    </citation>
    <scope>NUCLEOTIDE SEQUENCE [LARGE SCALE GENOMIC DNA]</scope>
    <source>
        <strain evidence="2 3">LMG 28138</strain>
    </source>
</reference>
<protein>
    <recommendedName>
        <fullName evidence="4">Sulfotransferase family protein</fullName>
    </recommendedName>
</protein>